<dbReference type="Proteomes" id="UP000195402">
    <property type="component" value="Unassembled WGS sequence"/>
</dbReference>
<dbReference type="InterPro" id="IPR032675">
    <property type="entry name" value="LRR_dom_sf"/>
</dbReference>
<sequence>MKSLEVFYADGTPMNRWLNTIGEVKSLTNKILLPQYLVELSLAHCNLSDDDFRPLDLSNLSSLKRLNLCNNQICMLPDFIRSLNGLDLLSFMGCAKLQSVERLPIVKGNLDLEWCNSLEKITFQSASCKPQSINFSPLNLVEFEYWFKIYPIGSIDEEMINILGLGNYLESVQDININITSGGIWQKCNGLPIQGIQEHGIFNIFLPGNEIPSGFSRKSRDSLISFILPRLPIKKIQGLNIAAVYAVEKYLGFVQLGRLRIQVHNNSKGLKWIYWPTFFGYMDDGKDTIWLSHWKFGNQLEGGDEVSVSIFVYSDEIETINFKEWGIHVVYEEQQEEKMSNQHNTTDPSNVGGIICEDWRDLYEVMPGTYFLKGNPFSKVPRYQSWRLWEEFNKRSEDVLKRSMDLLEKGVSEAECERYKQMMKMLLNHSQKMLLYHDNFEEDKKVLATLLLLGESLVVIPEEPELNPNNYDEAFGNID</sequence>
<evidence type="ECO:0000313" key="1">
    <source>
        <dbReference type="EMBL" id="OVA10672.1"/>
    </source>
</evidence>
<dbReference type="AlphaFoldDB" id="A0A200QJR5"/>
<dbReference type="InterPro" id="IPR001611">
    <property type="entry name" value="Leu-rich_rpt"/>
</dbReference>
<dbReference type="PROSITE" id="PS51450">
    <property type="entry name" value="LRR"/>
    <property type="match status" value="1"/>
</dbReference>
<dbReference type="STRING" id="56857.A0A200QJR5"/>
<dbReference type="InParanoid" id="A0A200QJR5"/>
<gene>
    <name evidence="1" type="ORF">BVC80_59g67</name>
</gene>
<comment type="caution">
    <text evidence="1">The sequence shown here is derived from an EMBL/GenBank/DDBJ whole genome shotgun (WGS) entry which is preliminary data.</text>
</comment>
<evidence type="ECO:0000313" key="2">
    <source>
        <dbReference type="Proteomes" id="UP000195402"/>
    </source>
</evidence>
<keyword evidence="2" id="KW-1185">Reference proteome</keyword>
<protein>
    <submittedName>
        <fullName evidence="1">Leucine-rich repeat</fullName>
    </submittedName>
</protein>
<dbReference type="OMA" id="SMENCER"/>
<organism evidence="1 2">
    <name type="scientific">Macleaya cordata</name>
    <name type="common">Five-seeded plume-poppy</name>
    <name type="synonym">Bocconia cordata</name>
    <dbReference type="NCBI Taxonomy" id="56857"/>
    <lineage>
        <taxon>Eukaryota</taxon>
        <taxon>Viridiplantae</taxon>
        <taxon>Streptophyta</taxon>
        <taxon>Embryophyta</taxon>
        <taxon>Tracheophyta</taxon>
        <taxon>Spermatophyta</taxon>
        <taxon>Magnoliopsida</taxon>
        <taxon>Ranunculales</taxon>
        <taxon>Papaveraceae</taxon>
        <taxon>Papaveroideae</taxon>
        <taxon>Macleaya</taxon>
    </lineage>
</organism>
<proteinExistence type="predicted"/>
<dbReference type="Gene3D" id="3.80.10.10">
    <property type="entry name" value="Ribonuclease Inhibitor"/>
    <property type="match status" value="1"/>
</dbReference>
<reference evidence="1 2" key="1">
    <citation type="journal article" date="2017" name="Mol. Plant">
        <title>The Genome of Medicinal Plant Macleaya cordata Provides New Insights into Benzylisoquinoline Alkaloids Metabolism.</title>
        <authorList>
            <person name="Liu X."/>
            <person name="Liu Y."/>
            <person name="Huang P."/>
            <person name="Ma Y."/>
            <person name="Qing Z."/>
            <person name="Tang Q."/>
            <person name="Cao H."/>
            <person name="Cheng P."/>
            <person name="Zheng Y."/>
            <person name="Yuan Z."/>
            <person name="Zhou Y."/>
            <person name="Liu J."/>
            <person name="Tang Z."/>
            <person name="Zhuo Y."/>
            <person name="Zhang Y."/>
            <person name="Yu L."/>
            <person name="Huang J."/>
            <person name="Yang P."/>
            <person name="Peng Q."/>
            <person name="Zhang J."/>
            <person name="Jiang W."/>
            <person name="Zhang Z."/>
            <person name="Lin K."/>
            <person name="Ro D.K."/>
            <person name="Chen X."/>
            <person name="Xiong X."/>
            <person name="Shang Y."/>
            <person name="Huang S."/>
            <person name="Zeng J."/>
        </authorList>
    </citation>
    <scope>NUCLEOTIDE SEQUENCE [LARGE SCALE GENOMIC DNA]</scope>
    <source>
        <strain evidence="2">cv. BLH2017</strain>
        <tissue evidence="1">Root</tissue>
    </source>
</reference>
<dbReference type="OrthoDB" id="1742593at2759"/>
<dbReference type="EMBL" id="MVGT01001861">
    <property type="protein sequence ID" value="OVA10672.1"/>
    <property type="molecule type" value="Genomic_DNA"/>
</dbReference>
<dbReference type="SUPFAM" id="SSF52058">
    <property type="entry name" value="L domain-like"/>
    <property type="match status" value="1"/>
</dbReference>
<accession>A0A200QJR5</accession>
<name>A0A200QJR5_MACCD</name>